<dbReference type="InterPro" id="IPR049248">
    <property type="entry name" value="DUF6881"/>
</dbReference>
<evidence type="ECO:0000259" key="1">
    <source>
        <dbReference type="Pfam" id="PF21812"/>
    </source>
</evidence>
<accession>A0A4R6Z477</accession>
<protein>
    <recommendedName>
        <fullName evidence="1">DUF6881 domain-containing protein</fullName>
    </recommendedName>
</protein>
<feature type="domain" description="DUF6881" evidence="1">
    <location>
        <begin position="2"/>
        <end position="86"/>
    </location>
</feature>
<dbReference type="EMBL" id="SNZH01000003">
    <property type="protein sequence ID" value="TDR46478.1"/>
    <property type="molecule type" value="Genomic_DNA"/>
</dbReference>
<organism evidence="2 3">
    <name type="scientific">Tahibacter aquaticus</name>
    <dbReference type="NCBI Taxonomy" id="520092"/>
    <lineage>
        <taxon>Bacteria</taxon>
        <taxon>Pseudomonadati</taxon>
        <taxon>Pseudomonadota</taxon>
        <taxon>Gammaproteobacteria</taxon>
        <taxon>Lysobacterales</taxon>
        <taxon>Rhodanobacteraceae</taxon>
        <taxon>Tahibacter</taxon>
    </lineage>
</organism>
<keyword evidence="3" id="KW-1185">Reference proteome</keyword>
<evidence type="ECO:0000313" key="3">
    <source>
        <dbReference type="Proteomes" id="UP000295293"/>
    </source>
</evidence>
<dbReference type="OrthoDB" id="288554at2"/>
<dbReference type="RefSeq" id="WP_133817620.1">
    <property type="nucleotide sequence ID" value="NZ_SNZH01000003.1"/>
</dbReference>
<proteinExistence type="predicted"/>
<dbReference type="Pfam" id="PF21812">
    <property type="entry name" value="DUF6881"/>
    <property type="match status" value="1"/>
</dbReference>
<gene>
    <name evidence="2" type="ORF">DFR29_1039</name>
</gene>
<dbReference type="AlphaFoldDB" id="A0A4R6Z477"/>
<sequence>MEYLDVAWKHDSADYSIRTVSEIDAQRYEIRKLDYFPDGRIGFATEHQHTPGTGLSDVPIPPPDINDPEEFVVAVISADVFERLWQFRMAADDEKTSLAVAELLRLAHAHRWDEASGFFETLCQHHCEWRPLDNLVAALRAPLEAVCPRDVVREIDTCLGGTRAFEAGLQAALELAIERAIHRSDIAALYCEYFFDGSEASSADVFLCQSFTRTDDDWASQFRQSDVISGPSIHALLNYDPERGLDPVANVIASVYAHAVLLRCFCRVMNVSRQTGLPIGFAQRDFPVTYL</sequence>
<evidence type="ECO:0000313" key="2">
    <source>
        <dbReference type="EMBL" id="TDR46478.1"/>
    </source>
</evidence>
<comment type="caution">
    <text evidence="2">The sequence shown here is derived from an EMBL/GenBank/DDBJ whole genome shotgun (WGS) entry which is preliminary data.</text>
</comment>
<name>A0A4R6Z477_9GAMM</name>
<dbReference type="Proteomes" id="UP000295293">
    <property type="component" value="Unassembled WGS sequence"/>
</dbReference>
<reference evidence="2 3" key="1">
    <citation type="submission" date="2019-03" db="EMBL/GenBank/DDBJ databases">
        <title>Genomic Encyclopedia of Type Strains, Phase IV (KMG-IV): sequencing the most valuable type-strain genomes for metagenomic binning, comparative biology and taxonomic classification.</title>
        <authorList>
            <person name="Goeker M."/>
        </authorList>
    </citation>
    <scope>NUCLEOTIDE SEQUENCE [LARGE SCALE GENOMIC DNA]</scope>
    <source>
        <strain evidence="2 3">DSM 21667</strain>
    </source>
</reference>